<proteinExistence type="predicted"/>
<dbReference type="Proteomes" id="UP000193411">
    <property type="component" value="Unassembled WGS sequence"/>
</dbReference>
<reference evidence="2 3" key="1">
    <citation type="submission" date="2016-07" db="EMBL/GenBank/DDBJ databases">
        <title>Pervasive Adenine N6-methylation of Active Genes in Fungi.</title>
        <authorList>
            <consortium name="DOE Joint Genome Institute"/>
            <person name="Mondo S.J."/>
            <person name="Dannebaum R.O."/>
            <person name="Kuo R.C."/>
            <person name="Labutti K."/>
            <person name="Haridas S."/>
            <person name="Kuo A."/>
            <person name="Salamov A."/>
            <person name="Ahrendt S.R."/>
            <person name="Lipzen A."/>
            <person name="Sullivan W."/>
            <person name="Andreopoulos W.B."/>
            <person name="Clum A."/>
            <person name="Lindquist E."/>
            <person name="Daum C."/>
            <person name="Ramamoorthy G.K."/>
            <person name="Gryganskyi A."/>
            <person name="Culley D."/>
            <person name="Magnuson J.K."/>
            <person name="James T.Y."/>
            <person name="O'Malley M.A."/>
            <person name="Stajich J.E."/>
            <person name="Spatafora J.W."/>
            <person name="Visel A."/>
            <person name="Grigoriev I.V."/>
        </authorList>
    </citation>
    <scope>NUCLEOTIDE SEQUENCE [LARGE SCALE GENOMIC DNA]</scope>
    <source>
        <strain evidence="2 3">PL171</strain>
    </source>
</reference>
<dbReference type="AlphaFoldDB" id="A0A1Y2HVI8"/>
<protein>
    <recommendedName>
        <fullName evidence="4">F-box domain-containing protein</fullName>
    </recommendedName>
</protein>
<comment type="caution">
    <text evidence="2">The sequence shown here is derived from an EMBL/GenBank/DDBJ whole genome shotgun (WGS) entry which is preliminary data.</text>
</comment>
<evidence type="ECO:0000313" key="3">
    <source>
        <dbReference type="Proteomes" id="UP000193411"/>
    </source>
</evidence>
<keyword evidence="1" id="KW-0732">Signal</keyword>
<gene>
    <name evidence="2" type="ORF">BCR44DRAFT_37610</name>
</gene>
<dbReference type="EMBL" id="MCFL01000008">
    <property type="protein sequence ID" value="ORZ38529.1"/>
    <property type="molecule type" value="Genomic_DNA"/>
</dbReference>
<evidence type="ECO:0000256" key="1">
    <source>
        <dbReference type="SAM" id="SignalP"/>
    </source>
</evidence>
<accession>A0A1Y2HVI8</accession>
<organism evidence="2 3">
    <name type="scientific">Catenaria anguillulae PL171</name>
    <dbReference type="NCBI Taxonomy" id="765915"/>
    <lineage>
        <taxon>Eukaryota</taxon>
        <taxon>Fungi</taxon>
        <taxon>Fungi incertae sedis</taxon>
        <taxon>Blastocladiomycota</taxon>
        <taxon>Blastocladiomycetes</taxon>
        <taxon>Blastocladiales</taxon>
        <taxon>Catenariaceae</taxon>
        <taxon>Catenaria</taxon>
    </lineage>
</organism>
<evidence type="ECO:0008006" key="4">
    <source>
        <dbReference type="Google" id="ProtNLM"/>
    </source>
</evidence>
<evidence type="ECO:0000313" key="2">
    <source>
        <dbReference type="EMBL" id="ORZ38529.1"/>
    </source>
</evidence>
<feature type="chain" id="PRO_5012169328" description="F-box domain-containing protein" evidence="1">
    <location>
        <begin position="23"/>
        <end position="399"/>
    </location>
</feature>
<keyword evidence="3" id="KW-1185">Reference proteome</keyword>
<feature type="signal peptide" evidence="1">
    <location>
        <begin position="1"/>
        <end position="22"/>
    </location>
</feature>
<name>A0A1Y2HVI8_9FUNG</name>
<sequence>METPHAILPAEILLSVLGLASPASRLAATSSAVATLLRGRAVQHAWVIRIVFSDTTFCDDNGDNDGQKAPLPRLCTFLEPFENMINDFRLLDCVDNNSLVPSYWAQYRRQHDEKHDERVKQSIAAVYSFAPLLASAAIAAIQNSHSITPMDARAANSNWQGTLDLVRLCVFFLRIRHLEAYSSTLQALSQQPPTRLSIGQCSSCVTFDAQLFQDKNLHRNHEHFALIIVLMKAVYDMPPLDFLHTLHSSSPSDAFNNHVSMAIVYNVYHHPKPCVRTLYQDPERFVQVFQWVHRTLFCRRPFQFFVSTLVRHVDNYRAFLCAFKAIDLPNLGFLDTVHNSDRHIADFSDTFAFYTRHGLGFEMLRACLQAGLLDDCDIGVVVDSVCMMEDDARRRVYRI</sequence>